<name>A0A1A9ZEZ5_GLOPL</name>
<dbReference type="Proteomes" id="UP000092445">
    <property type="component" value="Unassembled WGS sequence"/>
</dbReference>
<proteinExistence type="predicted"/>
<reference evidence="2" key="1">
    <citation type="submission" date="2014-03" db="EMBL/GenBank/DDBJ databases">
        <authorList>
            <person name="Aksoy S."/>
            <person name="Warren W."/>
            <person name="Wilson R.K."/>
        </authorList>
    </citation>
    <scope>NUCLEOTIDE SEQUENCE [LARGE SCALE GENOMIC DNA]</scope>
    <source>
        <strain evidence="2">IAEA</strain>
    </source>
</reference>
<dbReference type="AlphaFoldDB" id="A0A1A9ZEZ5"/>
<evidence type="ECO:0000313" key="1">
    <source>
        <dbReference type="EnsemblMetazoa" id="GPAI012582-PA"/>
    </source>
</evidence>
<evidence type="ECO:0000313" key="2">
    <source>
        <dbReference type="Proteomes" id="UP000092445"/>
    </source>
</evidence>
<sequence length="96" mass="10595">MIRPTRERSAHAPRLSCRYDMFNIYQEAQCLSTPLESAIHSASCYRCGSSSSTTTSATSSTQPITVIIFDVDSVDAALVMVYSALLTQQCNKHEEN</sequence>
<organism evidence="1 2">
    <name type="scientific">Glossina pallidipes</name>
    <name type="common">Tsetse fly</name>
    <dbReference type="NCBI Taxonomy" id="7398"/>
    <lineage>
        <taxon>Eukaryota</taxon>
        <taxon>Metazoa</taxon>
        <taxon>Ecdysozoa</taxon>
        <taxon>Arthropoda</taxon>
        <taxon>Hexapoda</taxon>
        <taxon>Insecta</taxon>
        <taxon>Pterygota</taxon>
        <taxon>Neoptera</taxon>
        <taxon>Endopterygota</taxon>
        <taxon>Diptera</taxon>
        <taxon>Brachycera</taxon>
        <taxon>Muscomorpha</taxon>
        <taxon>Hippoboscoidea</taxon>
        <taxon>Glossinidae</taxon>
        <taxon>Glossina</taxon>
    </lineage>
</organism>
<keyword evidence="2" id="KW-1185">Reference proteome</keyword>
<dbReference type="EnsemblMetazoa" id="GPAI012582-RA">
    <property type="protein sequence ID" value="GPAI012582-PA"/>
    <property type="gene ID" value="GPAI012582"/>
</dbReference>
<protein>
    <submittedName>
        <fullName evidence="1">Uncharacterized protein</fullName>
    </submittedName>
</protein>
<reference evidence="1" key="2">
    <citation type="submission" date="2020-05" db="UniProtKB">
        <authorList>
            <consortium name="EnsemblMetazoa"/>
        </authorList>
    </citation>
    <scope>IDENTIFICATION</scope>
    <source>
        <strain evidence="1">IAEA</strain>
    </source>
</reference>
<dbReference type="VEuPathDB" id="VectorBase:GPAI012582"/>
<accession>A0A1A9ZEZ5</accession>